<dbReference type="Gene3D" id="3.30.450.20">
    <property type="entry name" value="PAS domain"/>
    <property type="match status" value="1"/>
</dbReference>
<evidence type="ECO:0000256" key="9">
    <source>
        <dbReference type="SAM" id="Phobius"/>
    </source>
</evidence>
<evidence type="ECO:0000256" key="4">
    <source>
        <dbReference type="ARBA" id="ARBA00022989"/>
    </source>
</evidence>
<dbReference type="PROSITE" id="PS50111">
    <property type="entry name" value="CHEMOTAXIS_TRANSDUC_2"/>
    <property type="match status" value="1"/>
</dbReference>
<feature type="domain" description="Methyl-accepting transducer" evidence="10">
    <location>
        <begin position="313"/>
        <end position="584"/>
    </location>
</feature>
<keyword evidence="3 9" id="KW-0812">Transmembrane</keyword>
<dbReference type="InterPro" id="IPR033480">
    <property type="entry name" value="sCache_2"/>
</dbReference>
<dbReference type="Gene3D" id="6.10.340.10">
    <property type="match status" value="1"/>
</dbReference>
<dbReference type="CDD" id="cd06225">
    <property type="entry name" value="HAMP"/>
    <property type="match status" value="1"/>
</dbReference>
<name>A0ABY6Z3B5_9BACL</name>
<dbReference type="InterPro" id="IPR003660">
    <property type="entry name" value="HAMP_dom"/>
</dbReference>
<dbReference type="CDD" id="cd18774">
    <property type="entry name" value="PDC2_HK_sensor"/>
    <property type="match status" value="1"/>
</dbReference>
<keyword evidence="6 8" id="KW-0807">Transducer</keyword>
<keyword evidence="2" id="KW-1003">Cell membrane</keyword>
<dbReference type="InterPro" id="IPR004089">
    <property type="entry name" value="MCPsignal_dom"/>
</dbReference>
<feature type="domain" description="HAMP" evidence="11">
    <location>
        <begin position="241"/>
        <end position="294"/>
    </location>
</feature>
<dbReference type="CDD" id="cd11386">
    <property type="entry name" value="MCP_signal"/>
    <property type="match status" value="1"/>
</dbReference>
<evidence type="ECO:0000259" key="11">
    <source>
        <dbReference type="PROSITE" id="PS50885"/>
    </source>
</evidence>
<organism evidence="12 13">
    <name type="scientific">Alicyclobacillus dauci</name>
    <dbReference type="NCBI Taxonomy" id="1475485"/>
    <lineage>
        <taxon>Bacteria</taxon>
        <taxon>Bacillati</taxon>
        <taxon>Bacillota</taxon>
        <taxon>Bacilli</taxon>
        <taxon>Bacillales</taxon>
        <taxon>Alicyclobacillaceae</taxon>
        <taxon>Alicyclobacillus</taxon>
    </lineage>
</organism>
<dbReference type="EMBL" id="CP104064">
    <property type="protein sequence ID" value="WAH37162.1"/>
    <property type="molecule type" value="Genomic_DNA"/>
</dbReference>
<evidence type="ECO:0000256" key="3">
    <source>
        <dbReference type="ARBA" id="ARBA00022692"/>
    </source>
</evidence>
<dbReference type="Proteomes" id="UP001164803">
    <property type="component" value="Chromosome"/>
</dbReference>
<dbReference type="Gene3D" id="1.10.287.950">
    <property type="entry name" value="Methyl-accepting chemotaxis protein"/>
    <property type="match status" value="1"/>
</dbReference>
<dbReference type="PANTHER" id="PTHR32089">
    <property type="entry name" value="METHYL-ACCEPTING CHEMOTAXIS PROTEIN MCPB"/>
    <property type="match status" value="1"/>
</dbReference>
<comment type="similarity">
    <text evidence="7">Belongs to the methyl-accepting chemotaxis (MCP) protein family.</text>
</comment>
<dbReference type="Pfam" id="PF00015">
    <property type="entry name" value="MCPsignal"/>
    <property type="match status" value="1"/>
</dbReference>
<evidence type="ECO:0000256" key="8">
    <source>
        <dbReference type="PROSITE-ProRule" id="PRU00284"/>
    </source>
</evidence>
<dbReference type="SMART" id="SM00304">
    <property type="entry name" value="HAMP"/>
    <property type="match status" value="1"/>
</dbReference>
<dbReference type="Pfam" id="PF00672">
    <property type="entry name" value="HAMP"/>
    <property type="match status" value="1"/>
</dbReference>
<proteinExistence type="inferred from homology"/>
<dbReference type="SMART" id="SM00283">
    <property type="entry name" value="MA"/>
    <property type="match status" value="1"/>
</dbReference>
<evidence type="ECO:0000256" key="5">
    <source>
        <dbReference type="ARBA" id="ARBA00023136"/>
    </source>
</evidence>
<feature type="transmembrane region" description="Helical" evidence="9">
    <location>
        <begin position="29"/>
        <end position="52"/>
    </location>
</feature>
<dbReference type="SMART" id="SM01049">
    <property type="entry name" value="Cache_2"/>
    <property type="match status" value="1"/>
</dbReference>
<keyword evidence="13" id="KW-1185">Reference proteome</keyword>
<evidence type="ECO:0000313" key="13">
    <source>
        <dbReference type="Proteomes" id="UP001164803"/>
    </source>
</evidence>
<evidence type="ECO:0000259" key="10">
    <source>
        <dbReference type="PROSITE" id="PS50111"/>
    </source>
</evidence>
<feature type="transmembrane region" description="Helical" evidence="9">
    <location>
        <begin position="217"/>
        <end position="240"/>
    </location>
</feature>
<evidence type="ECO:0000256" key="2">
    <source>
        <dbReference type="ARBA" id="ARBA00022475"/>
    </source>
</evidence>
<sequence length="599" mass="64235">MRDKGEDMDNTKKNRNRLRDALFSIRTKLMGIALLMLVIPSVIIGIISYNVAHNQLTTSSKIAMQNDVRLVNNTIKILNSEVQAGHISLADAQEQVKRMVLGPVQANGMRPVNPSYDIGNHHGFFYILDTKGNSLASPTSEGKNIWNSKDSHGFYMIQQAIKVAESGGGFTTYMWPMPNNPNQQAQKIVYSELSPDWGWVIAVGSYMSDFNSGANQVLTNMLITLVISLILGALIVIVFATRLARPIKQMASTVQRVADGDLTAEPLKFKNRDEIGRLAHGFNSMTTSLKEVISKVSMMSDQVAASSEQLSASAEENTKATEQVTSAIQEVASGADQQVKSVEESVKTIEDLTEGMNVVAKNSEDVSHSADEASNVAATGNKSIQLAVRQMNSIETAMTNLADVVSNLGERSSEIGKIVDVITEISSQTNLLSLNAAIEAARAGESGRGFAVVADEVRKLAEQSSQAAKRISEIIGGIQGETKLAVESMETAKSEVTSGLNTVNTAGESFEGIKAVVDNVAAQIQEVSASVSQMLVGTKNLHNSIQGVSEVTSTTTAGVETVSAATEEQLASMEEIAASANSLSRMAEELQQVISRFKL</sequence>
<comment type="subcellular location">
    <subcellularLocation>
        <location evidence="1">Cell membrane</location>
        <topology evidence="1">Multi-pass membrane protein</topology>
    </subcellularLocation>
</comment>
<dbReference type="PROSITE" id="PS50885">
    <property type="entry name" value="HAMP"/>
    <property type="match status" value="1"/>
</dbReference>
<gene>
    <name evidence="12" type="ORF">NZD86_01000</name>
</gene>
<dbReference type="PANTHER" id="PTHR32089:SF112">
    <property type="entry name" value="LYSOZYME-LIKE PROTEIN-RELATED"/>
    <property type="match status" value="1"/>
</dbReference>
<accession>A0ABY6Z3B5</accession>
<dbReference type="SUPFAM" id="SSF58104">
    <property type="entry name" value="Methyl-accepting chemotaxis protein (MCP) signaling domain"/>
    <property type="match status" value="1"/>
</dbReference>
<evidence type="ECO:0000313" key="12">
    <source>
        <dbReference type="EMBL" id="WAH37162.1"/>
    </source>
</evidence>
<reference evidence="12" key="1">
    <citation type="submission" date="2022-08" db="EMBL/GenBank/DDBJ databases">
        <title>Alicyclobacillus dauci DSM2870, complete genome.</title>
        <authorList>
            <person name="Wang Q."/>
            <person name="Cai R."/>
            <person name="Wang Z."/>
        </authorList>
    </citation>
    <scope>NUCLEOTIDE SEQUENCE</scope>
    <source>
        <strain evidence="12">DSM 28700</strain>
    </source>
</reference>
<evidence type="ECO:0000256" key="7">
    <source>
        <dbReference type="ARBA" id="ARBA00029447"/>
    </source>
</evidence>
<dbReference type="RefSeq" id="WP_268044608.1">
    <property type="nucleotide sequence ID" value="NZ_CP104064.1"/>
</dbReference>
<evidence type="ECO:0000256" key="1">
    <source>
        <dbReference type="ARBA" id="ARBA00004651"/>
    </source>
</evidence>
<dbReference type="Pfam" id="PF17200">
    <property type="entry name" value="sCache_2"/>
    <property type="match status" value="1"/>
</dbReference>
<keyword evidence="4 9" id="KW-1133">Transmembrane helix</keyword>
<keyword evidence="5 9" id="KW-0472">Membrane</keyword>
<protein>
    <submittedName>
        <fullName evidence="12">Methyl-accepting chemotaxis protein</fullName>
    </submittedName>
</protein>
<evidence type="ECO:0000256" key="6">
    <source>
        <dbReference type="ARBA" id="ARBA00023224"/>
    </source>
</evidence>